<dbReference type="Pfam" id="PF04030">
    <property type="entry name" value="ALO"/>
    <property type="match status" value="1"/>
</dbReference>
<dbReference type="PANTHER" id="PTHR43762:SF7">
    <property type="entry name" value="FAD-BINDING PCMH-TYPE DOMAIN-CONTAINING PROTEIN"/>
    <property type="match status" value="1"/>
</dbReference>
<dbReference type="Proteomes" id="UP001633002">
    <property type="component" value="Unassembled WGS sequence"/>
</dbReference>
<keyword evidence="3" id="KW-0732">Signal</keyword>
<reference evidence="5 6" key="1">
    <citation type="submission" date="2024-09" db="EMBL/GenBank/DDBJ databases">
        <title>Chromosome-scale assembly of Riccia sorocarpa.</title>
        <authorList>
            <person name="Paukszto L."/>
        </authorList>
    </citation>
    <scope>NUCLEOTIDE SEQUENCE [LARGE SCALE GENOMIC DNA]</scope>
    <source>
        <strain evidence="5">LP-2024</strain>
        <tissue evidence="5">Aerial parts of the thallus</tissue>
    </source>
</reference>
<dbReference type="InterPro" id="IPR036318">
    <property type="entry name" value="FAD-bd_PCMH-like_sf"/>
</dbReference>
<dbReference type="InterPro" id="IPR016169">
    <property type="entry name" value="FAD-bd_PCMH_sub2"/>
</dbReference>
<keyword evidence="2" id="KW-0560">Oxidoreductase</keyword>
<evidence type="ECO:0000313" key="5">
    <source>
        <dbReference type="EMBL" id="KAL3685133.1"/>
    </source>
</evidence>
<evidence type="ECO:0000256" key="2">
    <source>
        <dbReference type="ARBA" id="ARBA00023002"/>
    </source>
</evidence>
<feature type="signal peptide" evidence="3">
    <location>
        <begin position="1"/>
        <end position="23"/>
    </location>
</feature>
<dbReference type="InterPro" id="IPR016166">
    <property type="entry name" value="FAD-bd_PCMH"/>
</dbReference>
<comment type="caution">
    <text evidence="5">The sequence shown here is derived from an EMBL/GenBank/DDBJ whole genome shotgun (WGS) entry which is preliminary data.</text>
</comment>
<gene>
    <name evidence="5" type="ORF">R1sor_003155</name>
</gene>
<keyword evidence="6" id="KW-1185">Reference proteome</keyword>
<feature type="domain" description="FAD-binding PCMH-type" evidence="4">
    <location>
        <begin position="55"/>
        <end position="256"/>
    </location>
</feature>
<dbReference type="InterPro" id="IPR007173">
    <property type="entry name" value="ALO_C"/>
</dbReference>
<evidence type="ECO:0000256" key="1">
    <source>
        <dbReference type="ARBA" id="ARBA00005147"/>
    </source>
</evidence>
<sequence length="618" mass="67901">MGVPHFKLMQLLALLSLFSISSASGEKGYNSKLIGSEAVTEKDDAQTLYASAGFLKCKSDKLVEPVSTQEISELLQKLNADGRPFKVRATRRGRHTPNRFACAGKGGSAKSPTGENFEVTNVDDTTYSVTILLHLMNRVVAVDHGRHRLTVEAGMTMQNLADAAVSNGMSVPVGVLPVYGNLTVGGVISTSAHGTGAGVDSTLGDIVVGLKWVNGKGDVITSEVDDEKGVQEVRALVGGLGALGIITEVTFQLLPAGALTQIETWEREDSNFAADVKHQLQTSTPHILYFWRPDLGAYKAFHFKPLKTGDVPIHPYHPNGRNAIFMASPKEAAMAVNAHMRDYTLDFDDSGPKSDVLNAQGCALSAAFMNIPAFHDGDIILQNATIPSSYAMIAEECAPYCSWDLSYFGATGEDNEFTIKLSDIDDFVKDVKSVIKAEEEERQKVLDRRYGDGKVKLCLNPGMFWFRFGKGSKSLLATTAGHGEPVLYVTSAFFASGYATHLPPKIDHINEVLEQLALCKYKARPHYGKNFDRAFTHPSCHLRDTFPEENIVKLLNLRDEHDPRKVFESELLKRMLERHGPVYGDKCSLHHQCYCREDSHCADGYKCLPSVSYPEYKD</sequence>
<dbReference type="GO" id="GO:0016491">
    <property type="term" value="F:oxidoreductase activity"/>
    <property type="evidence" value="ECO:0007669"/>
    <property type="project" value="UniProtKB-KW"/>
</dbReference>
<dbReference type="Gene3D" id="3.30.465.10">
    <property type="match status" value="1"/>
</dbReference>
<proteinExistence type="predicted"/>
<dbReference type="AlphaFoldDB" id="A0ABD3H1L3"/>
<dbReference type="PROSITE" id="PS51387">
    <property type="entry name" value="FAD_PCMH"/>
    <property type="match status" value="1"/>
</dbReference>
<evidence type="ECO:0000256" key="3">
    <source>
        <dbReference type="SAM" id="SignalP"/>
    </source>
</evidence>
<dbReference type="Pfam" id="PF01565">
    <property type="entry name" value="FAD_binding_4"/>
    <property type="match status" value="1"/>
</dbReference>
<accession>A0ABD3H1L3</accession>
<comment type="pathway">
    <text evidence="1">Cofactor biosynthesis; L-ascorbate biosynthesis.</text>
</comment>
<protein>
    <recommendedName>
        <fullName evidence="4">FAD-binding PCMH-type domain-containing protein</fullName>
    </recommendedName>
</protein>
<dbReference type="PANTHER" id="PTHR43762">
    <property type="entry name" value="L-GULONOLACTONE OXIDASE"/>
    <property type="match status" value="1"/>
</dbReference>
<dbReference type="EMBL" id="JBJQOH010000006">
    <property type="protein sequence ID" value="KAL3685133.1"/>
    <property type="molecule type" value="Genomic_DNA"/>
</dbReference>
<evidence type="ECO:0000313" key="6">
    <source>
        <dbReference type="Proteomes" id="UP001633002"/>
    </source>
</evidence>
<dbReference type="SUPFAM" id="SSF56176">
    <property type="entry name" value="FAD-binding/transporter-associated domain-like"/>
    <property type="match status" value="1"/>
</dbReference>
<name>A0ABD3H1L3_9MARC</name>
<dbReference type="InterPro" id="IPR010031">
    <property type="entry name" value="FAD_lactone_oxidase-like"/>
</dbReference>
<organism evidence="5 6">
    <name type="scientific">Riccia sorocarpa</name>
    <dbReference type="NCBI Taxonomy" id="122646"/>
    <lineage>
        <taxon>Eukaryota</taxon>
        <taxon>Viridiplantae</taxon>
        <taxon>Streptophyta</taxon>
        <taxon>Embryophyta</taxon>
        <taxon>Marchantiophyta</taxon>
        <taxon>Marchantiopsida</taxon>
        <taxon>Marchantiidae</taxon>
        <taxon>Marchantiales</taxon>
        <taxon>Ricciaceae</taxon>
        <taxon>Riccia</taxon>
    </lineage>
</organism>
<dbReference type="InterPro" id="IPR006094">
    <property type="entry name" value="Oxid_FAD_bind_N"/>
</dbReference>
<feature type="chain" id="PRO_5044786955" description="FAD-binding PCMH-type domain-containing protein" evidence="3">
    <location>
        <begin position="24"/>
        <end position="618"/>
    </location>
</feature>
<evidence type="ECO:0000259" key="4">
    <source>
        <dbReference type="PROSITE" id="PS51387"/>
    </source>
</evidence>